<dbReference type="Proteomes" id="UP001348817">
    <property type="component" value="Chromosome"/>
</dbReference>
<dbReference type="GO" id="GO:0006506">
    <property type="term" value="P:GPI anchor biosynthetic process"/>
    <property type="evidence" value="ECO:0007669"/>
    <property type="project" value="TreeGrafter"/>
</dbReference>
<evidence type="ECO:0000256" key="1">
    <source>
        <dbReference type="SAM" id="SignalP"/>
    </source>
</evidence>
<evidence type="ECO:0000313" key="4">
    <source>
        <dbReference type="Proteomes" id="UP001348817"/>
    </source>
</evidence>
<proteinExistence type="predicted"/>
<dbReference type="PANTHER" id="PTHR14859:SF15">
    <property type="entry name" value="ENDONUCLEASE_EXONUCLEASE_PHOSPHATASE DOMAIN-CONTAINING PROTEIN"/>
    <property type="match status" value="1"/>
</dbReference>
<evidence type="ECO:0000259" key="2">
    <source>
        <dbReference type="Pfam" id="PF03372"/>
    </source>
</evidence>
<feature type="chain" id="PRO_5043695213" evidence="1">
    <location>
        <begin position="21"/>
        <end position="263"/>
    </location>
</feature>
<evidence type="ECO:0000313" key="3">
    <source>
        <dbReference type="EMBL" id="BDD07721.1"/>
    </source>
</evidence>
<dbReference type="KEGG" id="fax:FUAX_01530"/>
<feature type="domain" description="Endonuclease/exonuclease/phosphatase" evidence="2">
    <location>
        <begin position="32"/>
        <end position="251"/>
    </location>
</feature>
<keyword evidence="4" id="KW-1185">Reference proteome</keyword>
<dbReference type="SUPFAM" id="SSF56219">
    <property type="entry name" value="DNase I-like"/>
    <property type="match status" value="1"/>
</dbReference>
<keyword evidence="1" id="KW-0732">Signal</keyword>
<dbReference type="Gene3D" id="3.60.10.10">
    <property type="entry name" value="Endonuclease/exonuclease/phosphatase"/>
    <property type="match status" value="1"/>
</dbReference>
<reference evidence="3 4" key="1">
    <citation type="submission" date="2021-12" db="EMBL/GenBank/DDBJ databases">
        <title>Genome sequencing of bacteria with rrn-lacking chromosome and rrn-plasmid.</title>
        <authorList>
            <person name="Anda M."/>
            <person name="Iwasaki W."/>
        </authorList>
    </citation>
    <scope>NUCLEOTIDE SEQUENCE [LARGE SCALE GENOMIC DNA]</scope>
    <source>
        <strain evidence="3 4">DSM 100852</strain>
    </source>
</reference>
<dbReference type="GO" id="GO:0016020">
    <property type="term" value="C:membrane"/>
    <property type="evidence" value="ECO:0007669"/>
    <property type="project" value="GOC"/>
</dbReference>
<gene>
    <name evidence="3" type="ORF">FUAX_01530</name>
</gene>
<name>A0AAU9D4I5_9BACT</name>
<accession>A0AAU9D4I5</accession>
<dbReference type="GO" id="GO:0004519">
    <property type="term" value="F:endonuclease activity"/>
    <property type="evidence" value="ECO:0007669"/>
    <property type="project" value="UniProtKB-KW"/>
</dbReference>
<keyword evidence="3" id="KW-0540">Nuclease</keyword>
<dbReference type="PANTHER" id="PTHR14859">
    <property type="entry name" value="CALCOFLUOR WHITE HYPERSENSITIVE PROTEIN PRECURSOR"/>
    <property type="match status" value="1"/>
</dbReference>
<dbReference type="EMBL" id="AP025314">
    <property type="protein sequence ID" value="BDD07721.1"/>
    <property type="molecule type" value="Genomic_DNA"/>
</dbReference>
<feature type="signal peptide" evidence="1">
    <location>
        <begin position="1"/>
        <end position="20"/>
    </location>
</feature>
<dbReference type="AlphaFoldDB" id="A0AAU9D4I5"/>
<dbReference type="InterPro" id="IPR005135">
    <property type="entry name" value="Endo/exonuclease/phosphatase"/>
</dbReference>
<dbReference type="InterPro" id="IPR051916">
    <property type="entry name" value="GPI-anchor_lipid_remodeler"/>
</dbReference>
<organism evidence="3 4">
    <name type="scientific">Fulvitalea axinellae</name>
    <dbReference type="NCBI Taxonomy" id="1182444"/>
    <lineage>
        <taxon>Bacteria</taxon>
        <taxon>Pseudomonadati</taxon>
        <taxon>Bacteroidota</taxon>
        <taxon>Cytophagia</taxon>
        <taxon>Cytophagales</taxon>
        <taxon>Persicobacteraceae</taxon>
        <taxon>Fulvitalea</taxon>
    </lineage>
</organism>
<dbReference type="Pfam" id="PF03372">
    <property type="entry name" value="Exo_endo_phos"/>
    <property type="match status" value="1"/>
</dbReference>
<keyword evidence="3" id="KW-0255">Endonuclease</keyword>
<sequence length="263" mass="29532">MRLRLLTLLLALLVCDVVRAQDKAQKRIVKVLSFNIFHGATTKGDFNLDVIAKVIKDAEPDLVALQEVDYRTNRAKKYDLAAELGMRTKLIPLFGKAMDFSGGEYGEGILSKYTFLRTRNVALPYTPGKEPRTALEVVTTIGSDTIAFIGTHLDHLEDEKDRLAQARKINEIFASGKYPAILAGDLNAIPGSATIKTLEKVWTASYDKENIEYTCPSDNPTQKIDYVMYYPKNRWRVLKTKVIQNSVASDHCAYLVTLELLDK</sequence>
<protein>
    <submittedName>
        <fullName evidence="3">Endonuclease</fullName>
    </submittedName>
</protein>
<dbReference type="RefSeq" id="WP_338393031.1">
    <property type="nucleotide sequence ID" value="NZ_AP025314.1"/>
</dbReference>
<dbReference type="InterPro" id="IPR036691">
    <property type="entry name" value="Endo/exonu/phosph_ase_sf"/>
</dbReference>
<keyword evidence="3" id="KW-0378">Hydrolase</keyword>